<dbReference type="Proteomes" id="UP000460666">
    <property type="component" value="Unassembled WGS sequence"/>
</dbReference>
<proteinExistence type="predicted"/>
<reference evidence="6 9" key="3">
    <citation type="submission" date="2019-07" db="EMBL/GenBank/DDBJ databases">
        <title>Genome sequencing of Bacteroides fragilis.</title>
        <authorList>
            <person name="Galasyn E.V."/>
            <person name="Ruoff K.L."/>
            <person name="Price C.E."/>
            <person name="Valls R.A."/>
            <person name="O'Toole G.A."/>
        </authorList>
    </citation>
    <scope>NUCLEOTIDE SEQUENCE [LARGE SCALE GENOMIC DNA]</scope>
    <source>
        <strain evidence="6 9">AD135F_1B</strain>
    </source>
</reference>
<evidence type="ECO:0000313" key="2">
    <source>
        <dbReference type="EMBL" id="KAA4755429.1"/>
    </source>
</evidence>
<dbReference type="EMBL" id="VOHY01000003">
    <property type="protein sequence ID" value="TWV77536.1"/>
    <property type="molecule type" value="Genomic_DNA"/>
</dbReference>
<keyword evidence="1" id="KW-1133">Transmembrane helix</keyword>
<reference evidence="8 10" key="4">
    <citation type="submission" date="2019-08" db="EMBL/GenBank/DDBJ databases">
        <title>Genome sequencing of Bacteroides fragilis Sample_iSURF_9.</title>
        <authorList>
            <person name="Chandler J.E."/>
            <person name="Ruoff K.L."/>
            <person name="Price C.E."/>
            <person name="Valls R.A."/>
            <person name="O'Toole G.A."/>
        </authorList>
    </citation>
    <scope>NUCLEOTIDE SEQUENCE [LARGE SCALE GENOMIC DNA]</scope>
    <source>
        <strain evidence="8 10">CFPLTA004_1B</strain>
    </source>
</reference>
<evidence type="ECO:0000313" key="14">
    <source>
        <dbReference type="Proteomes" id="UP000460666"/>
    </source>
</evidence>
<evidence type="ECO:0000313" key="9">
    <source>
        <dbReference type="Proteomes" id="UP000315444"/>
    </source>
</evidence>
<evidence type="ECO:0000313" key="8">
    <source>
        <dbReference type="EMBL" id="TWV77536.1"/>
    </source>
</evidence>
<evidence type="ECO:0000313" key="6">
    <source>
        <dbReference type="EMBL" id="TWV37258.1"/>
    </source>
</evidence>
<gene>
    <name evidence="5" type="ORF">F2Z25_08895</name>
    <name evidence="4" type="ORF">F2Z29_07045</name>
    <name evidence="3" type="ORF">F2Z89_03145</name>
    <name evidence="2" type="ORF">F3B44_05325</name>
    <name evidence="7" type="ORF">FSA03_23050</name>
    <name evidence="6" type="ORF">FSA06_23140</name>
    <name evidence="8" type="ORF">FSA08_05790</name>
</gene>
<dbReference type="EMBL" id="VWCJ01000001">
    <property type="protein sequence ID" value="KAA5002309.1"/>
    <property type="molecule type" value="Genomic_DNA"/>
</dbReference>
<dbReference type="Proteomes" id="UP000315444">
    <property type="component" value="Unassembled WGS sequence"/>
</dbReference>
<reference evidence="7 11" key="2">
    <citation type="submission" date="2019-07" db="EMBL/GenBank/DDBJ databases">
        <title>Genome Sequencing of Bacteroides fragilis.</title>
        <authorList>
            <person name="Pinto K.M."/>
            <person name="Ruoff K.L."/>
            <person name="Price C.E."/>
            <person name="Valls R.A."/>
            <person name="O'Toole G.A."/>
        </authorList>
    </citation>
    <scope>NUCLEOTIDE SEQUENCE [LARGE SCALE GENOMIC DNA]</scope>
    <source>
        <strain evidence="7 11">AD135F_3B</strain>
    </source>
</reference>
<evidence type="ECO:0000313" key="5">
    <source>
        <dbReference type="EMBL" id="KAA5208161.1"/>
    </source>
</evidence>
<dbReference type="Proteomes" id="UP000436803">
    <property type="component" value="Unassembled WGS sequence"/>
</dbReference>
<name>D1JN76_BACFG</name>
<evidence type="ECO:0000313" key="7">
    <source>
        <dbReference type="EMBL" id="TWV44752.1"/>
    </source>
</evidence>
<evidence type="ECO:0000313" key="10">
    <source>
        <dbReference type="Proteomes" id="UP000318041"/>
    </source>
</evidence>
<dbReference type="Proteomes" id="UP000429838">
    <property type="component" value="Unassembled WGS sequence"/>
</dbReference>
<comment type="caution">
    <text evidence="4">The sequence shown here is derived from an EMBL/GenBank/DDBJ whole genome shotgun (WGS) entry which is preliminary data.</text>
</comment>
<evidence type="ECO:0000256" key="1">
    <source>
        <dbReference type="SAM" id="Phobius"/>
    </source>
</evidence>
<evidence type="ECO:0000313" key="12">
    <source>
        <dbReference type="Proteomes" id="UP000429838"/>
    </source>
</evidence>
<dbReference type="Proteomes" id="UP000318041">
    <property type="component" value="Unassembled WGS sequence"/>
</dbReference>
<keyword evidence="1" id="KW-0472">Membrane</keyword>
<reference evidence="12 13" key="1">
    <citation type="journal article" date="2019" name="Nat. Med.">
        <title>A library of human gut bacterial isolates paired with longitudinal multiomics data enables mechanistic microbiome research.</title>
        <authorList>
            <person name="Poyet M."/>
            <person name="Groussin M."/>
            <person name="Gibbons S.M."/>
            <person name="Avila-Pacheco J."/>
            <person name="Jiang X."/>
            <person name="Kearney S.M."/>
            <person name="Perrotta A.R."/>
            <person name="Berdy B."/>
            <person name="Zhao S."/>
            <person name="Lieberman T.D."/>
            <person name="Swanson P.K."/>
            <person name="Smith M."/>
            <person name="Roesemann S."/>
            <person name="Alexander J.E."/>
            <person name="Rich S.A."/>
            <person name="Livny J."/>
            <person name="Vlamakis H."/>
            <person name="Clish C."/>
            <person name="Bullock K."/>
            <person name="Deik A."/>
            <person name="Scott J."/>
            <person name="Pierce K.A."/>
            <person name="Xavier R.J."/>
            <person name="Alm E.J."/>
        </authorList>
    </citation>
    <scope>NUCLEOTIDE SEQUENCE [LARGE SCALE GENOMIC DNA]</scope>
    <source>
        <strain evidence="5 12">BIOML-A1</strain>
        <strain evidence="2 15">BIOML-A106</strain>
        <strain evidence="3 14">BIOML-A46</strain>
        <strain evidence="4 13">BIOML-A7</strain>
    </source>
</reference>
<dbReference type="HOGENOM" id="CLU_3022331_0_0_10"/>
<keyword evidence="1" id="KW-0812">Transmembrane</keyword>
<dbReference type="AlphaFoldDB" id="D1JN76"/>
<evidence type="ECO:0000313" key="4">
    <source>
        <dbReference type="EMBL" id="KAA5176295.1"/>
    </source>
</evidence>
<dbReference type="EMBL" id="VWAQ01000006">
    <property type="protein sequence ID" value="KAA5208161.1"/>
    <property type="molecule type" value="Genomic_DNA"/>
</dbReference>
<dbReference type="EMBL" id="VOHV01000014">
    <property type="protein sequence ID" value="TWV37258.1"/>
    <property type="molecule type" value="Genomic_DNA"/>
</dbReference>
<accession>D1JN76</accession>
<dbReference type="EMBL" id="VOHT01000014">
    <property type="protein sequence ID" value="TWV44752.1"/>
    <property type="molecule type" value="Genomic_DNA"/>
</dbReference>
<dbReference type="EMBL" id="VWAW01000004">
    <property type="protein sequence ID" value="KAA5176295.1"/>
    <property type="molecule type" value="Genomic_DNA"/>
</dbReference>
<evidence type="ECO:0000313" key="11">
    <source>
        <dbReference type="Proteomes" id="UP000319026"/>
    </source>
</evidence>
<dbReference type="Proteomes" id="UP000319026">
    <property type="component" value="Unassembled WGS sequence"/>
</dbReference>
<protein>
    <recommendedName>
        <fullName evidence="16">Transmembrane protein</fullName>
    </recommendedName>
</protein>
<sequence length="55" mass="6582">MFFILDFVKSGITFPDFILILCYFLPVFSLYQFSLSFILLISWRTYMNQVNENGK</sequence>
<evidence type="ECO:0000313" key="3">
    <source>
        <dbReference type="EMBL" id="KAA5002309.1"/>
    </source>
</evidence>
<evidence type="ECO:0000313" key="13">
    <source>
        <dbReference type="Proteomes" id="UP000436803"/>
    </source>
</evidence>
<evidence type="ECO:0008006" key="16">
    <source>
        <dbReference type="Google" id="ProtNLM"/>
    </source>
</evidence>
<evidence type="ECO:0000313" key="15">
    <source>
        <dbReference type="Proteomes" id="UP000479773"/>
    </source>
</evidence>
<feature type="transmembrane region" description="Helical" evidence="1">
    <location>
        <begin position="17"/>
        <end position="41"/>
    </location>
</feature>
<organism evidence="4 13">
    <name type="scientific">Bacteroides fragilis</name>
    <dbReference type="NCBI Taxonomy" id="817"/>
    <lineage>
        <taxon>Bacteria</taxon>
        <taxon>Pseudomonadati</taxon>
        <taxon>Bacteroidota</taxon>
        <taxon>Bacteroidia</taxon>
        <taxon>Bacteroidales</taxon>
        <taxon>Bacteroidaceae</taxon>
        <taxon>Bacteroides</taxon>
    </lineage>
</organism>
<dbReference type="EMBL" id="VWEQ01000003">
    <property type="protein sequence ID" value="KAA4755429.1"/>
    <property type="molecule type" value="Genomic_DNA"/>
</dbReference>
<dbReference type="Proteomes" id="UP000479773">
    <property type="component" value="Unassembled WGS sequence"/>
</dbReference>